<accession>A0AA37WFF0</accession>
<evidence type="ECO:0000259" key="4">
    <source>
        <dbReference type="Pfam" id="PF01765"/>
    </source>
</evidence>
<dbReference type="Pfam" id="PF01765">
    <property type="entry name" value="RRF"/>
    <property type="match status" value="1"/>
</dbReference>
<dbReference type="GO" id="GO:0006415">
    <property type="term" value="P:translational termination"/>
    <property type="evidence" value="ECO:0007669"/>
    <property type="project" value="UniProtKB-UniRule"/>
</dbReference>
<comment type="caution">
    <text evidence="5">The sequence shown here is derived from an EMBL/GenBank/DDBJ whole genome shotgun (WGS) entry which is preliminary data.</text>
</comment>
<sequence length="189" mass="21474">MSEEMNIDENMMQGEENLDHAIEHLKNELSKIRAGKASPAMLSSIMVDYYGAPTPLPQVANVGTADSRTITIQPWEKNMLAPIERAIFEANLGLTPMNDGEFVRINIPPMTEERRVQLVKQSKAHGEDGKVSVRSVRHKMIDFIKKEVKNGYPEDAGKRKEEEVEQLVKKYYAKIDSLIEMKEKDIMTV</sequence>
<evidence type="ECO:0000313" key="5">
    <source>
        <dbReference type="EMBL" id="GLR18793.1"/>
    </source>
</evidence>
<dbReference type="Gene3D" id="3.30.1360.40">
    <property type="match status" value="1"/>
</dbReference>
<keyword evidence="3" id="KW-0963">Cytoplasm</keyword>
<comment type="similarity">
    <text evidence="1 3">Belongs to the RRF family.</text>
</comment>
<dbReference type="NCBIfam" id="TIGR00496">
    <property type="entry name" value="frr"/>
    <property type="match status" value="1"/>
</dbReference>
<dbReference type="Proteomes" id="UP001156666">
    <property type="component" value="Unassembled WGS sequence"/>
</dbReference>
<name>A0AA37WFF0_9BACT</name>
<proteinExistence type="inferred from homology"/>
<dbReference type="GO" id="GO:0043023">
    <property type="term" value="F:ribosomal large subunit binding"/>
    <property type="evidence" value="ECO:0007669"/>
    <property type="project" value="TreeGrafter"/>
</dbReference>
<dbReference type="InterPro" id="IPR036191">
    <property type="entry name" value="RRF_sf"/>
</dbReference>
<comment type="subcellular location">
    <subcellularLocation>
        <location evidence="3">Cytoplasm</location>
    </subcellularLocation>
</comment>
<dbReference type="InterPro" id="IPR002661">
    <property type="entry name" value="Ribosome_recyc_fac"/>
</dbReference>
<evidence type="ECO:0000256" key="2">
    <source>
        <dbReference type="ARBA" id="ARBA00022917"/>
    </source>
</evidence>
<keyword evidence="6" id="KW-1185">Reference proteome</keyword>
<comment type="function">
    <text evidence="3">Responsible for the release of ribosomes from messenger RNA at the termination of protein biosynthesis. May increase the efficiency of translation by recycling ribosomes from one round of translation to another.</text>
</comment>
<reference evidence="5" key="2">
    <citation type="submission" date="2023-01" db="EMBL/GenBank/DDBJ databases">
        <title>Draft genome sequence of Portibacter lacus strain NBRC 108769.</title>
        <authorList>
            <person name="Sun Q."/>
            <person name="Mori K."/>
        </authorList>
    </citation>
    <scope>NUCLEOTIDE SEQUENCE</scope>
    <source>
        <strain evidence="5">NBRC 108769</strain>
    </source>
</reference>
<dbReference type="Gene3D" id="1.10.132.20">
    <property type="entry name" value="Ribosome-recycling factor"/>
    <property type="match status" value="1"/>
</dbReference>
<dbReference type="InterPro" id="IPR023584">
    <property type="entry name" value="Ribosome_recyc_fac_dom"/>
</dbReference>
<reference evidence="5" key="1">
    <citation type="journal article" date="2014" name="Int. J. Syst. Evol. Microbiol.">
        <title>Complete genome sequence of Corynebacterium casei LMG S-19264T (=DSM 44701T), isolated from a smear-ripened cheese.</title>
        <authorList>
            <consortium name="US DOE Joint Genome Institute (JGI-PGF)"/>
            <person name="Walter F."/>
            <person name="Albersmeier A."/>
            <person name="Kalinowski J."/>
            <person name="Ruckert C."/>
        </authorList>
    </citation>
    <scope>NUCLEOTIDE SEQUENCE</scope>
    <source>
        <strain evidence="5">NBRC 108769</strain>
    </source>
</reference>
<protein>
    <recommendedName>
        <fullName evidence="3">Ribosome-recycling factor</fullName>
        <shortName evidence="3">RRF</shortName>
    </recommendedName>
    <alternativeName>
        <fullName evidence="3">Ribosome-releasing factor</fullName>
    </alternativeName>
</protein>
<keyword evidence="2 3" id="KW-0648">Protein biosynthesis</keyword>
<dbReference type="GO" id="GO:0005737">
    <property type="term" value="C:cytoplasm"/>
    <property type="evidence" value="ECO:0007669"/>
    <property type="project" value="UniProtKB-SubCell"/>
</dbReference>
<dbReference type="HAMAP" id="MF_00040">
    <property type="entry name" value="RRF"/>
    <property type="match status" value="1"/>
</dbReference>
<gene>
    <name evidence="3 5" type="primary">frr</name>
    <name evidence="5" type="ORF">GCM10007940_34090</name>
</gene>
<evidence type="ECO:0000256" key="3">
    <source>
        <dbReference type="HAMAP-Rule" id="MF_00040"/>
    </source>
</evidence>
<feature type="domain" description="Ribosome recycling factor" evidence="4">
    <location>
        <begin position="25"/>
        <end position="187"/>
    </location>
</feature>
<dbReference type="EMBL" id="BSOH01000023">
    <property type="protein sequence ID" value="GLR18793.1"/>
    <property type="molecule type" value="Genomic_DNA"/>
</dbReference>
<dbReference type="SUPFAM" id="SSF55194">
    <property type="entry name" value="Ribosome recycling factor, RRF"/>
    <property type="match status" value="1"/>
</dbReference>
<dbReference type="PANTHER" id="PTHR20982">
    <property type="entry name" value="RIBOSOME RECYCLING FACTOR"/>
    <property type="match status" value="1"/>
</dbReference>
<organism evidence="5 6">
    <name type="scientific">Portibacter lacus</name>
    <dbReference type="NCBI Taxonomy" id="1099794"/>
    <lineage>
        <taxon>Bacteria</taxon>
        <taxon>Pseudomonadati</taxon>
        <taxon>Bacteroidota</taxon>
        <taxon>Saprospiria</taxon>
        <taxon>Saprospirales</taxon>
        <taxon>Haliscomenobacteraceae</taxon>
        <taxon>Portibacter</taxon>
    </lineage>
</organism>
<dbReference type="CDD" id="cd00520">
    <property type="entry name" value="RRF"/>
    <property type="match status" value="1"/>
</dbReference>
<dbReference type="PANTHER" id="PTHR20982:SF3">
    <property type="entry name" value="MITOCHONDRIAL RIBOSOME RECYCLING FACTOR PSEUDO 1"/>
    <property type="match status" value="1"/>
</dbReference>
<dbReference type="RefSeq" id="WP_235292740.1">
    <property type="nucleotide sequence ID" value="NZ_BSOH01000023.1"/>
</dbReference>
<evidence type="ECO:0000256" key="1">
    <source>
        <dbReference type="ARBA" id="ARBA00005912"/>
    </source>
</evidence>
<evidence type="ECO:0000313" key="6">
    <source>
        <dbReference type="Proteomes" id="UP001156666"/>
    </source>
</evidence>
<dbReference type="FunFam" id="3.30.1360.40:FF:000001">
    <property type="entry name" value="Ribosome-recycling factor"/>
    <property type="match status" value="1"/>
</dbReference>
<dbReference type="AlphaFoldDB" id="A0AA37WFF0"/>